<dbReference type="KEGG" id="tper:IWA51_04340"/>
<dbReference type="EMBL" id="CP064936">
    <property type="protein sequence ID" value="QQA01842.1"/>
    <property type="molecule type" value="Genomic_DNA"/>
</dbReference>
<name>A0A7T3V5S3_9SPIR</name>
<gene>
    <name evidence="2" type="ORF">IWA51_04340</name>
</gene>
<keyword evidence="3" id="KW-1185">Reference proteome</keyword>
<dbReference type="RefSeq" id="WP_198443372.1">
    <property type="nucleotide sequence ID" value="NZ_CBCSHE010000002.1"/>
</dbReference>
<evidence type="ECO:0000313" key="2">
    <source>
        <dbReference type="EMBL" id="QQA01842.1"/>
    </source>
</evidence>
<dbReference type="Pfam" id="PF18663">
    <property type="entry name" value="Pallilysin"/>
    <property type="match status" value="1"/>
</dbReference>
<evidence type="ECO:0000259" key="1">
    <source>
        <dbReference type="Pfam" id="PF18663"/>
    </source>
</evidence>
<proteinExistence type="predicted"/>
<dbReference type="InterPro" id="IPR041037">
    <property type="entry name" value="Pallilysin"/>
</dbReference>
<dbReference type="AlphaFoldDB" id="A0A7T3V5S3"/>
<feature type="domain" description="Pallilysin beta barrel" evidence="1">
    <location>
        <begin position="255"/>
        <end position="372"/>
    </location>
</feature>
<evidence type="ECO:0000313" key="3">
    <source>
        <dbReference type="Proteomes" id="UP000595224"/>
    </source>
</evidence>
<organism evidence="2 3">
    <name type="scientific">Treponema peruense</name>
    <dbReference type="NCBI Taxonomy" id="2787628"/>
    <lineage>
        <taxon>Bacteria</taxon>
        <taxon>Pseudomonadati</taxon>
        <taxon>Spirochaetota</taxon>
        <taxon>Spirochaetia</taxon>
        <taxon>Spirochaetales</taxon>
        <taxon>Treponemataceae</taxon>
        <taxon>Treponema</taxon>
    </lineage>
</organism>
<accession>A0A7T3V5S3</accession>
<dbReference type="Proteomes" id="UP000595224">
    <property type="component" value="Chromosome"/>
</dbReference>
<dbReference type="NCBIfam" id="NF033751">
    <property type="entry name" value="pallilysin_like"/>
    <property type="match status" value="1"/>
</dbReference>
<protein>
    <submittedName>
        <fullName evidence="2">Pallilysin-related adhesin</fullName>
    </submittedName>
</protein>
<reference evidence="2 3" key="1">
    <citation type="submission" date="2020-11" db="EMBL/GenBank/DDBJ databases">
        <title>Treponema Peruensis nv. sp., first commensal Treponema isolated from human feces.</title>
        <authorList>
            <person name="Belkhou C."/>
            <person name="Raes J."/>
        </authorList>
    </citation>
    <scope>NUCLEOTIDE SEQUENCE [LARGE SCALE GENOMIC DNA]</scope>
    <source>
        <strain evidence="2 3">RCC2812</strain>
    </source>
</reference>
<sequence>MQKKIIIGLLVCAVAALSVAFIVKKYFYSSDNQKVSASIVVPRVESEKEKSVENSSAVDEENTITSLIPLHSDETLISIVSMDFDGDSFDDQINAVKTSSSPYLSLVVGLYNPSISEYERMSVIPTEISQVRTFTYTGMDLTGDHRVSLVYQGFAENGDSILKAFFVGRKNGRFSLQVIADFRGDGTIFIQQVDRYDEYERSRAKGMSFPIWVYSSDVSKENTTDQLQTRYDWNEESGKYEQTRQIRVAGSRLAAKELARIQDGTVATFAGFLNGLWVKSGAREGEMSSLFFDYNLKEIIFFRDDVEEVYNWAHSTIRRNGIYLTAINQEIQNLQRRVDVSLRSVDSIHIRIQDDVRMPIIESNVWDGDYKKFTNASLSSQYTDSGKSSSKKILSLLESKKSWTTSDGTEIKFAGGRYVSAGEGEKTSGIYTDVNLGNSSFVQFRSEAGNILDGFFLAAEAEDSANIILSPYRVQPDSVYPEEKRPVVLTPGADKESVN</sequence>